<protein>
    <submittedName>
        <fullName evidence="6">Arylsulfatase A</fullName>
    </submittedName>
</protein>
<dbReference type="SUPFAM" id="SSF53649">
    <property type="entry name" value="Alkaline phosphatase-like"/>
    <property type="match status" value="1"/>
</dbReference>
<dbReference type="GO" id="GO:0004065">
    <property type="term" value="F:arylsulfatase activity"/>
    <property type="evidence" value="ECO:0007669"/>
    <property type="project" value="TreeGrafter"/>
</dbReference>
<keyword evidence="3" id="KW-0378">Hydrolase</keyword>
<evidence type="ECO:0000256" key="1">
    <source>
        <dbReference type="ARBA" id="ARBA00008779"/>
    </source>
</evidence>
<keyword evidence="2" id="KW-0479">Metal-binding</keyword>
<dbReference type="GO" id="GO:0046872">
    <property type="term" value="F:metal ion binding"/>
    <property type="evidence" value="ECO:0007669"/>
    <property type="project" value="UniProtKB-KW"/>
</dbReference>
<evidence type="ECO:0000256" key="4">
    <source>
        <dbReference type="ARBA" id="ARBA00022837"/>
    </source>
</evidence>
<keyword evidence="7" id="KW-1185">Reference proteome</keyword>
<name>A0A1X7LGG2_9BACL</name>
<proteinExistence type="inferred from homology"/>
<dbReference type="OrthoDB" id="9762324at2"/>
<accession>A0A1X7LGG2</accession>
<dbReference type="InterPro" id="IPR000917">
    <property type="entry name" value="Sulfatase_N"/>
</dbReference>
<keyword evidence="4" id="KW-0106">Calcium</keyword>
<comment type="similarity">
    <text evidence="1">Belongs to the sulfatase family.</text>
</comment>
<dbReference type="AlphaFoldDB" id="A0A1X7LGG2"/>
<sequence>MHTQHTQHSSSKRKPNIIYILADDMGYGDVSCLNENSKLNTVHLDRLASRGIAFTDAHSSSAVCTPSRYSILTGRYNWRSELKDGVLGGYSRPLIEQGRMTVASMLQEAGYRTACIGKWHLGMEWSLNSDDITDVDYTKPITNGPTAYGFDYYYGISASLDMPPYVYIENDRVTAMPNRITKSETELGWWREGPTGEDFIHEEVLPRCTEKVLDWIDQAKDDPFFIYFPLPAPHTPVLPTEAFQGKSQTNAYGDFVLMVDDVVGQVVHKLEECGLADNTIVVFTSDNGCSPGVGIKGLAELGHHPSYVFRGYKADIFEGGHRIPLIMQWPEQIRGGQVCDEPVCLVDLMSTTADVLKLSLPDDAGEDSVSNLPVWLDQELKQPLREAIVHHSINGSFSIRKGKWKLELCPDSGGWSYPMPGEAPEGLPAVQLYDLSHDIGEQHNVCEVYPEIVQELTKLLSSYVKNGRSTPGAPQPNAGGMEWVHSLEWLVK</sequence>
<dbReference type="Pfam" id="PF00884">
    <property type="entry name" value="Sulfatase"/>
    <property type="match status" value="1"/>
</dbReference>
<dbReference type="PANTHER" id="PTHR42693:SF53">
    <property type="entry name" value="ENDO-4-O-SULFATASE"/>
    <property type="match status" value="1"/>
</dbReference>
<evidence type="ECO:0000259" key="5">
    <source>
        <dbReference type="Pfam" id="PF00884"/>
    </source>
</evidence>
<evidence type="ECO:0000313" key="7">
    <source>
        <dbReference type="Proteomes" id="UP000193834"/>
    </source>
</evidence>
<feature type="domain" description="Sulfatase N-terminal" evidence="5">
    <location>
        <begin position="15"/>
        <end position="356"/>
    </location>
</feature>
<dbReference type="InterPro" id="IPR017850">
    <property type="entry name" value="Alkaline_phosphatase_core_sf"/>
</dbReference>
<dbReference type="Gene3D" id="3.40.720.10">
    <property type="entry name" value="Alkaline Phosphatase, subunit A"/>
    <property type="match status" value="1"/>
</dbReference>
<dbReference type="Gene3D" id="3.30.1120.10">
    <property type="match status" value="1"/>
</dbReference>
<dbReference type="PROSITE" id="PS00523">
    <property type="entry name" value="SULFATASE_1"/>
    <property type="match status" value="1"/>
</dbReference>
<dbReference type="STRING" id="1852522.SAMN06295960_3406"/>
<dbReference type="InterPro" id="IPR050738">
    <property type="entry name" value="Sulfatase"/>
</dbReference>
<organism evidence="6 7">
    <name type="scientific">Paenibacillus aquistagni</name>
    <dbReference type="NCBI Taxonomy" id="1852522"/>
    <lineage>
        <taxon>Bacteria</taxon>
        <taxon>Bacillati</taxon>
        <taxon>Bacillota</taxon>
        <taxon>Bacilli</taxon>
        <taxon>Bacillales</taxon>
        <taxon>Paenibacillaceae</taxon>
        <taxon>Paenibacillus</taxon>
    </lineage>
</organism>
<evidence type="ECO:0000256" key="3">
    <source>
        <dbReference type="ARBA" id="ARBA00022801"/>
    </source>
</evidence>
<reference evidence="6 7" key="1">
    <citation type="submission" date="2017-04" db="EMBL/GenBank/DDBJ databases">
        <authorList>
            <person name="Afonso C.L."/>
            <person name="Miller P.J."/>
            <person name="Scott M.A."/>
            <person name="Spackman E."/>
            <person name="Goraichik I."/>
            <person name="Dimitrov K.M."/>
            <person name="Suarez D.L."/>
            <person name="Swayne D.E."/>
        </authorList>
    </citation>
    <scope>NUCLEOTIDE SEQUENCE [LARGE SCALE GENOMIC DNA]</scope>
    <source>
        <strain evidence="6 7">11</strain>
    </source>
</reference>
<dbReference type="PROSITE" id="PS00149">
    <property type="entry name" value="SULFATASE_2"/>
    <property type="match status" value="1"/>
</dbReference>
<evidence type="ECO:0000313" key="6">
    <source>
        <dbReference type="EMBL" id="SMG52875.1"/>
    </source>
</evidence>
<dbReference type="Proteomes" id="UP000193834">
    <property type="component" value="Unassembled WGS sequence"/>
</dbReference>
<dbReference type="EMBL" id="FXAZ01000005">
    <property type="protein sequence ID" value="SMG52875.1"/>
    <property type="molecule type" value="Genomic_DNA"/>
</dbReference>
<evidence type="ECO:0000256" key="2">
    <source>
        <dbReference type="ARBA" id="ARBA00022723"/>
    </source>
</evidence>
<dbReference type="PANTHER" id="PTHR42693">
    <property type="entry name" value="ARYLSULFATASE FAMILY MEMBER"/>
    <property type="match status" value="1"/>
</dbReference>
<dbReference type="InterPro" id="IPR024607">
    <property type="entry name" value="Sulfatase_CS"/>
</dbReference>
<gene>
    <name evidence="6" type="ORF">SAMN06295960_3406</name>
</gene>
<dbReference type="CDD" id="cd16143">
    <property type="entry name" value="ARS_like"/>
    <property type="match status" value="1"/>
</dbReference>
<dbReference type="RefSeq" id="WP_085496150.1">
    <property type="nucleotide sequence ID" value="NZ_FXAZ01000005.1"/>
</dbReference>